<feature type="transmembrane region" description="Helical" evidence="1">
    <location>
        <begin position="69"/>
        <end position="91"/>
    </location>
</feature>
<proteinExistence type="predicted"/>
<keyword evidence="3" id="KW-1185">Reference proteome</keyword>
<keyword evidence="1" id="KW-0812">Transmembrane</keyword>
<dbReference type="GeneID" id="19269881"/>
<dbReference type="RefSeq" id="XP_007831640.1">
    <property type="nucleotide sequence ID" value="XM_007833449.1"/>
</dbReference>
<keyword evidence="1" id="KW-1133">Transmembrane helix</keyword>
<dbReference type="AlphaFoldDB" id="W3XC26"/>
<name>W3XC26_PESFW</name>
<evidence type="ECO:0000256" key="1">
    <source>
        <dbReference type="SAM" id="Phobius"/>
    </source>
</evidence>
<gene>
    <name evidence="2" type="ORF">PFICI_04868</name>
</gene>
<dbReference type="InParanoid" id="W3XC26"/>
<organism evidence="2 3">
    <name type="scientific">Pestalotiopsis fici (strain W106-1 / CGMCC3.15140)</name>
    <dbReference type="NCBI Taxonomy" id="1229662"/>
    <lineage>
        <taxon>Eukaryota</taxon>
        <taxon>Fungi</taxon>
        <taxon>Dikarya</taxon>
        <taxon>Ascomycota</taxon>
        <taxon>Pezizomycotina</taxon>
        <taxon>Sordariomycetes</taxon>
        <taxon>Xylariomycetidae</taxon>
        <taxon>Amphisphaeriales</taxon>
        <taxon>Sporocadaceae</taxon>
        <taxon>Pestalotiopsis</taxon>
    </lineage>
</organism>
<dbReference type="EMBL" id="KI912111">
    <property type="protein sequence ID" value="ETS82992.1"/>
    <property type="molecule type" value="Genomic_DNA"/>
</dbReference>
<accession>W3XC26</accession>
<dbReference type="HOGENOM" id="CLU_2307038_0_0_1"/>
<reference evidence="3" key="1">
    <citation type="journal article" date="2015" name="BMC Genomics">
        <title>Genomic and transcriptomic analysis of the endophytic fungus Pestalotiopsis fici reveals its lifestyle and high potential for synthesis of natural products.</title>
        <authorList>
            <person name="Wang X."/>
            <person name="Zhang X."/>
            <person name="Liu L."/>
            <person name="Xiang M."/>
            <person name="Wang W."/>
            <person name="Sun X."/>
            <person name="Che Y."/>
            <person name="Guo L."/>
            <person name="Liu G."/>
            <person name="Guo L."/>
            <person name="Wang C."/>
            <person name="Yin W.B."/>
            <person name="Stadler M."/>
            <person name="Zhang X."/>
            <person name="Liu X."/>
        </authorList>
    </citation>
    <scope>NUCLEOTIDE SEQUENCE [LARGE SCALE GENOMIC DNA]</scope>
    <source>
        <strain evidence="3">W106-1 / CGMCC3.15140</strain>
    </source>
</reference>
<evidence type="ECO:0000313" key="2">
    <source>
        <dbReference type="EMBL" id="ETS82992.1"/>
    </source>
</evidence>
<sequence length="100" mass="10729">MHVRLCRGDVDLRAEQHEARNEGGRGGRASIPTTWLSAALGFASAMLGATVIRFGHLQDPEEDLDTDDILVYPAVGSIAASVLSVFVYLTLQTVATVMKT</sequence>
<dbReference type="KEGG" id="pfy:PFICI_04868"/>
<protein>
    <submittedName>
        <fullName evidence="2">Uncharacterized protein</fullName>
    </submittedName>
</protein>
<dbReference type="Proteomes" id="UP000030651">
    <property type="component" value="Unassembled WGS sequence"/>
</dbReference>
<feature type="transmembrane region" description="Helical" evidence="1">
    <location>
        <begin position="35"/>
        <end position="57"/>
    </location>
</feature>
<keyword evidence="1" id="KW-0472">Membrane</keyword>
<evidence type="ECO:0000313" key="3">
    <source>
        <dbReference type="Proteomes" id="UP000030651"/>
    </source>
</evidence>
<dbReference type="OrthoDB" id="4582561at2759"/>